<evidence type="ECO:0000313" key="3">
    <source>
        <dbReference type="Proteomes" id="UP000244309"/>
    </source>
</evidence>
<sequence>MASLDHPLLPLDKGTIFDDYSGDASSFECISIESPSSSAPSIFDELVFTDKLDLNKFLDDMASFHDCINFTFHSMAKRLDTLESYRLRHKKLLETSLDKSDAMITRLGSMKAELAEYEAFFKPVEEETEPLIEVKEYPKRTPIYSSEYIDNYVNQRMASMSEPILISYRTIVVAIIAMLLYVVCIRDRK</sequence>
<evidence type="ECO:0000313" key="2">
    <source>
        <dbReference type="EMBL" id="PVH22443.1"/>
    </source>
</evidence>
<dbReference type="GeneID" id="37010342"/>
<evidence type="ECO:0000256" key="1">
    <source>
        <dbReference type="SAM" id="Phobius"/>
    </source>
</evidence>
<dbReference type="VEuPathDB" id="FungiDB:CXQ85_005012"/>
<organism evidence="2 3">
    <name type="scientific">Candidozyma haemuli</name>
    <dbReference type="NCBI Taxonomy" id="45357"/>
    <lineage>
        <taxon>Eukaryota</taxon>
        <taxon>Fungi</taxon>
        <taxon>Dikarya</taxon>
        <taxon>Ascomycota</taxon>
        <taxon>Saccharomycotina</taxon>
        <taxon>Pichiomycetes</taxon>
        <taxon>Metschnikowiaceae</taxon>
        <taxon>Candidozyma</taxon>
    </lineage>
</organism>
<proteinExistence type="predicted"/>
<dbReference type="AlphaFoldDB" id="A0A2V1AYL0"/>
<keyword evidence="1" id="KW-0472">Membrane</keyword>
<dbReference type="OrthoDB" id="4095901at2759"/>
<protein>
    <submittedName>
        <fullName evidence="2">Uncharacterized protein</fullName>
    </submittedName>
</protein>
<dbReference type="RefSeq" id="XP_025343383.1">
    <property type="nucleotide sequence ID" value="XM_025488616.1"/>
</dbReference>
<accession>A0A2V1AYL0</accession>
<comment type="caution">
    <text evidence="2">The sequence shown here is derived from an EMBL/GenBank/DDBJ whole genome shotgun (WGS) entry which is preliminary data.</text>
</comment>
<dbReference type="Proteomes" id="UP000244309">
    <property type="component" value="Unassembled WGS sequence"/>
</dbReference>
<gene>
    <name evidence="2" type="ORF">CXQ85_005012</name>
</gene>
<feature type="transmembrane region" description="Helical" evidence="1">
    <location>
        <begin position="166"/>
        <end position="185"/>
    </location>
</feature>
<keyword evidence="1" id="KW-1133">Transmembrane helix</keyword>
<dbReference type="EMBL" id="PKFO01000008">
    <property type="protein sequence ID" value="PVH22443.1"/>
    <property type="molecule type" value="Genomic_DNA"/>
</dbReference>
<reference evidence="2 3" key="1">
    <citation type="submission" date="2017-12" db="EMBL/GenBank/DDBJ databases">
        <title>Genome Sequence of a Multidrug-Resistant Candida haemulonii Isolate from a Patient with Chronic Leg Ulcers in Israel.</title>
        <authorList>
            <person name="Chow N.A."/>
            <person name="Gade L."/>
            <person name="Batra D."/>
            <person name="Rowe L.A."/>
            <person name="Ben-Ami R."/>
            <person name="Loparev V.N."/>
            <person name="Litvintseva A.P."/>
        </authorList>
    </citation>
    <scope>NUCLEOTIDE SEQUENCE [LARGE SCALE GENOMIC DNA]</scope>
    <source>
        <strain evidence="2 3">B11899</strain>
    </source>
</reference>
<keyword evidence="1" id="KW-0812">Transmembrane</keyword>
<keyword evidence="3" id="KW-1185">Reference proteome</keyword>
<name>A0A2V1AYL0_9ASCO</name>